<gene>
    <name evidence="3" type="ORF">L1049_021031</name>
</gene>
<dbReference type="Pfam" id="PF24756">
    <property type="entry name" value="THD_CWZF3-5-7"/>
    <property type="match status" value="1"/>
</dbReference>
<evidence type="ECO:0000259" key="2">
    <source>
        <dbReference type="Pfam" id="PF24756"/>
    </source>
</evidence>
<dbReference type="InterPro" id="IPR055300">
    <property type="entry name" value="CWZF3/5/7"/>
</dbReference>
<sequence length="511" mass="55884">MERVNNKHFCFDESLPPKSGKGSSSQSKERLLTSKSGSDRGRVKISGLYNEQEEAGSLKCEVQKESHYSETYEEEMQDGKSRSQGNHGLKSYKVEKNCVGNNVPIGKHPSGSSSRENQSKFKGQKGPYRKSTAQNCQKDKRPSAPQNLQQNGESNRSSKWLPSDRTNQVEVASGRGESQIISCFGEKERTLSWCSHPVSKSEGGGGSDALPVDGSDGSDAANASKQLGKVDGMNGHHHVIVRHPTPNWNGARDIEAPIPIKREFSTLAANNALREAKDLKNSANRLKISGSGLESTELFFQAALKFLHGASLLEPCNGETARYGELPSMEVYSSTAKLCEYCAHEYERCKDMASATLAYKCMEVAYMQLIYSNDLIASRDRHELQMSLQMVPPVESPSSSASDVDNLNNQATVSEMDMVKDVSSPQVTGIHVISARNRPNFLRLLNFAQAVNLAMEAFRKSQDAFAAACVILAGGGNEEGISSIKRVLDFSFHDLEGLLHLVHLAMESVGN</sequence>
<proteinExistence type="predicted"/>
<evidence type="ECO:0000313" key="3">
    <source>
        <dbReference type="EMBL" id="KAK9293047.1"/>
    </source>
</evidence>
<dbReference type="EMBL" id="JBBPBK010000001">
    <property type="protein sequence ID" value="KAK9293047.1"/>
    <property type="molecule type" value="Genomic_DNA"/>
</dbReference>
<dbReference type="PANTHER" id="PTHR46524">
    <property type="entry name" value="CW-TYPE ZINC FINGER"/>
    <property type="match status" value="1"/>
</dbReference>
<evidence type="ECO:0000256" key="1">
    <source>
        <dbReference type="SAM" id="MobiDB-lite"/>
    </source>
</evidence>
<feature type="compositionally biased region" description="Polar residues" evidence="1">
    <location>
        <begin position="144"/>
        <end position="170"/>
    </location>
</feature>
<feature type="compositionally biased region" description="Basic and acidic residues" evidence="1">
    <location>
        <begin position="1"/>
        <end position="11"/>
    </location>
</feature>
<feature type="compositionally biased region" description="Basic and acidic residues" evidence="1">
    <location>
        <begin position="27"/>
        <end position="42"/>
    </location>
</feature>
<protein>
    <recommendedName>
        <fullName evidence="2">CWZF3/5/7 THD domain-containing protein</fullName>
    </recommendedName>
</protein>
<feature type="domain" description="CWZF3/5/7 THD" evidence="2">
    <location>
        <begin position="258"/>
        <end position="509"/>
    </location>
</feature>
<keyword evidence="4" id="KW-1185">Reference proteome</keyword>
<comment type="caution">
    <text evidence="3">The sequence shown here is derived from an EMBL/GenBank/DDBJ whole genome shotgun (WGS) entry which is preliminary data.</text>
</comment>
<feature type="compositionally biased region" description="Basic and acidic residues" evidence="1">
    <location>
        <begin position="61"/>
        <end position="70"/>
    </location>
</feature>
<accession>A0AAP0X7X2</accession>
<dbReference type="PANTHER" id="PTHR46524:SF7">
    <property type="entry name" value="CW-TYPE ZINC FINGER"/>
    <property type="match status" value="1"/>
</dbReference>
<dbReference type="Proteomes" id="UP001415857">
    <property type="component" value="Unassembled WGS sequence"/>
</dbReference>
<reference evidence="3 4" key="1">
    <citation type="journal article" date="2024" name="Plant J.">
        <title>Genome sequences and population genomics reveal climatic adaptation and genomic divergence between two closely related sweetgum species.</title>
        <authorList>
            <person name="Xu W.Q."/>
            <person name="Ren C.Q."/>
            <person name="Zhang X.Y."/>
            <person name="Comes H.P."/>
            <person name="Liu X.H."/>
            <person name="Li Y.G."/>
            <person name="Kettle C.J."/>
            <person name="Jalonen R."/>
            <person name="Gaisberger H."/>
            <person name="Ma Y.Z."/>
            <person name="Qiu Y.X."/>
        </authorList>
    </citation>
    <scope>NUCLEOTIDE SEQUENCE [LARGE SCALE GENOMIC DNA]</scope>
    <source>
        <strain evidence="3">Hangzhou</strain>
    </source>
</reference>
<name>A0AAP0X7X2_LIQFO</name>
<dbReference type="AlphaFoldDB" id="A0AAP0X7X2"/>
<dbReference type="InterPro" id="IPR056406">
    <property type="entry name" value="THD_CWZF3/5/7"/>
</dbReference>
<organism evidence="3 4">
    <name type="scientific">Liquidambar formosana</name>
    <name type="common">Formosan gum</name>
    <dbReference type="NCBI Taxonomy" id="63359"/>
    <lineage>
        <taxon>Eukaryota</taxon>
        <taxon>Viridiplantae</taxon>
        <taxon>Streptophyta</taxon>
        <taxon>Embryophyta</taxon>
        <taxon>Tracheophyta</taxon>
        <taxon>Spermatophyta</taxon>
        <taxon>Magnoliopsida</taxon>
        <taxon>eudicotyledons</taxon>
        <taxon>Gunneridae</taxon>
        <taxon>Pentapetalae</taxon>
        <taxon>Saxifragales</taxon>
        <taxon>Altingiaceae</taxon>
        <taxon>Liquidambar</taxon>
    </lineage>
</organism>
<evidence type="ECO:0000313" key="4">
    <source>
        <dbReference type="Proteomes" id="UP001415857"/>
    </source>
</evidence>
<feature type="region of interest" description="Disordered" evidence="1">
    <location>
        <begin position="195"/>
        <end position="223"/>
    </location>
</feature>
<feature type="region of interest" description="Disordered" evidence="1">
    <location>
        <begin position="1"/>
        <end position="175"/>
    </location>
</feature>